<sequence length="455" mass="52330">MEINKTTKILPIIDKYPRVYEELYKISSKVKRLKNPIARRTIGKKATLEMVSGMLKIPLETLISVIKTGIEASGAEKPEKDRKEMLKKLLLDMHKGVDIEILKVQFKEAVGDITSLEIGQLEQELIDDGSLDPKEISKLSDLHVDLFRDALNVKADYETIPGHPIHTYLQENLEIANLIRRIRSALPSEKFELFHELGAVVTHYARKENQIFPILEKNGISGPPQVMWTVHDEIRAILKTDKTEEIEITLKKVEDMIYKEEHILFPMTLESFKENDWVTVKNGEEEIGFVFGVKPGDQWKPITTSDIHKPIPSQISTSENFLNLEIGNLTLEQINIMLKTLPVDITFVNEKDEVAYYSDTEDRIFPRSRGIIGRTVQKCHPPNSVHIVEDILQKFKSGEKDVAEFWIQLGDNFVMIRYFAMRDDENNYVGTLEVSQELSHLRSLKGERRLVQWGD</sequence>
<evidence type="ECO:0008006" key="5">
    <source>
        <dbReference type="Google" id="ProtNLM"/>
    </source>
</evidence>
<dbReference type="PANTHER" id="PTHR39966">
    <property type="entry name" value="BLL2471 PROTEIN-RELATED"/>
    <property type="match status" value="1"/>
</dbReference>
<evidence type="ECO:0000259" key="1">
    <source>
        <dbReference type="Pfam" id="PF01814"/>
    </source>
</evidence>
<dbReference type="Pfam" id="PF08984">
    <property type="entry name" value="DUF1858"/>
    <property type="match status" value="1"/>
</dbReference>
<dbReference type="SUPFAM" id="SSF140683">
    <property type="entry name" value="SP0561-like"/>
    <property type="match status" value="1"/>
</dbReference>
<dbReference type="InterPro" id="IPR012312">
    <property type="entry name" value="Hemerythrin-like"/>
</dbReference>
<dbReference type="InterPro" id="IPR038062">
    <property type="entry name" value="ScdA-like_N_sf"/>
</dbReference>
<accession>A0A0F9NKJ4</accession>
<feature type="domain" description="DUF438" evidence="2">
    <location>
        <begin position="86"/>
        <end position="152"/>
    </location>
</feature>
<dbReference type="Pfam" id="PF04282">
    <property type="entry name" value="DUF438"/>
    <property type="match status" value="1"/>
</dbReference>
<dbReference type="Gene3D" id="1.10.3910.10">
    <property type="entry name" value="SP0561-like"/>
    <property type="match status" value="1"/>
</dbReference>
<dbReference type="Gene3D" id="1.20.120.520">
    <property type="entry name" value="nmb1532 protein domain like"/>
    <property type="match status" value="1"/>
</dbReference>
<dbReference type="PANTHER" id="PTHR39966:SF3">
    <property type="entry name" value="DUF438 DOMAIN-CONTAINING PROTEIN"/>
    <property type="match status" value="1"/>
</dbReference>
<protein>
    <recommendedName>
        <fullName evidence="5">Hemerythrin-like domain-containing protein</fullName>
    </recommendedName>
</protein>
<gene>
    <name evidence="4" type="ORF">LCGC14_0939410</name>
</gene>
<reference evidence="4" key="1">
    <citation type="journal article" date="2015" name="Nature">
        <title>Complex archaea that bridge the gap between prokaryotes and eukaryotes.</title>
        <authorList>
            <person name="Spang A."/>
            <person name="Saw J.H."/>
            <person name="Jorgensen S.L."/>
            <person name="Zaremba-Niedzwiedzka K."/>
            <person name="Martijn J."/>
            <person name="Lind A.E."/>
            <person name="van Eijk R."/>
            <person name="Schleper C."/>
            <person name="Guy L."/>
            <person name="Ettema T.J."/>
        </authorList>
    </citation>
    <scope>NUCLEOTIDE SEQUENCE</scope>
</reference>
<dbReference type="AlphaFoldDB" id="A0A0F9NKJ4"/>
<name>A0A0F9NKJ4_9ZZZZ</name>
<dbReference type="InterPro" id="IPR007380">
    <property type="entry name" value="DUF438"/>
</dbReference>
<organism evidence="4">
    <name type="scientific">marine sediment metagenome</name>
    <dbReference type="NCBI Taxonomy" id="412755"/>
    <lineage>
        <taxon>unclassified sequences</taxon>
        <taxon>metagenomes</taxon>
        <taxon>ecological metagenomes</taxon>
    </lineage>
</organism>
<dbReference type="EMBL" id="LAZR01003275">
    <property type="protein sequence ID" value="KKN20070.1"/>
    <property type="molecule type" value="Genomic_DNA"/>
</dbReference>
<dbReference type="Pfam" id="PF13596">
    <property type="entry name" value="PAS_10"/>
    <property type="match status" value="1"/>
</dbReference>
<evidence type="ECO:0000259" key="3">
    <source>
        <dbReference type="Pfam" id="PF08984"/>
    </source>
</evidence>
<feature type="domain" description="Hemerythrin-like" evidence="1">
    <location>
        <begin position="163"/>
        <end position="267"/>
    </location>
</feature>
<evidence type="ECO:0000259" key="2">
    <source>
        <dbReference type="Pfam" id="PF04282"/>
    </source>
</evidence>
<dbReference type="InterPro" id="IPR015077">
    <property type="entry name" value="DUF1858"/>
</dbReference>
<comment type="caution">
    <text evidence="4">The sequence shown here is derived from an EMBL/GenBank/DDBJ whole genome shotgun (WGS) entry which is preliminary data.</text>
</comment>
<dbReference type="Pfam" id="PF01814">
    <property type="entry name" value="Hemerythrin"/>
    <property type="match status" value="1"/>
</dbReference>
<proteinExistence type="predicted"/>
<dbReference type="GO" id="GO:0005886">
    <property type="term" value="C:plasma membrane"/>
    <property type="evidence" value="ECO:0007669"/>
    <property type="project" value="TreeGrafter"/>
</dbReference>
<evidence type="ECO:0000313" key="4">
    <source>
        <dbReference type="EMBL" id="KKN20070.1"/>
    </source>
</evidence>
<feature type="domain" description="DUF1858" evidence="3">
    <location>
        <begin position="3"/>
        <end position="63"/>
    </location>
</feature>